<sequence length="199" mass="23563">MGNNFILNKAVKQYVTNLAVNAQENAILFPVDRDFLLPHLNEIESLQLESFLYYNFELVNDTYVNELFVCLPEVWARVDIDMLLLIAEKFTNVHSYFSLIKFTYKYIEIDIIRLVMKIAQVKNIDYLREIIAYLERQWNVLIKTELDREELINGVSGVSFIKWQQIKWKFLEDERVQPAQLILGDVKQSIFSVIQEFKS</sequence>
<gene>
    <name evidence="1" type="ORF">DCC81_20815</name>
</gene>
<protein>
    <submittedName>
        <fullName evidence="1">Uncharacterized protein</fullName>
    </submittedName>
</protein>
<accession>A0A2T7BCQ8</accession>
<dbReference type="EMBL" id="QCYK01000003">
    <property type="protein sequence ID" value="PUZ22865.1"/>
    <property type="molecule type" value="Genomic_DNA"/>
</dbReference>
<dbReference type="AlphaFoldDB" id="A0A2T7BCQ8"/>
<evidence type="ECO:0000313" key="1">
    <source>
        <dbReference type="EMBL" id="PUZ22865.1"/>
    </source>
</evidence>
<evidence type="ECO:0000313" key="2">
    <source>
        <dbReference type="Proteomes" id="UP000244450"/>
    </source>
</evidence>
<proteinExistence type="predicted"/>
<organism evidence="1 2">
    <name type="scientific">Chitinophaga parva</name>
    <dbReference type="NCBI Taxonomy" id="2169414"/>
    <lineage>
        <taxon>Bacteria</taxon>
        <taxon>Pseudomonadati</taxon>
        <taxon>Bacteroidota</taxon>
        <taxon>Chitinophagia</taxon>
        <taxon>Chitinophagales</taxon>
        <taxon>Chitinophagaceae</taxon>
        <taxon>Chitinophaga</taxon>
    </lineage>
</organism>
<name>A0A2T7BCQ8_9BACT</name>
<comment type="caution">
    <text evidence="1">The sequence shown here is derived from an EMBL/GenBank/DDBJ whole genome shotgun (WGS) entry which is preliminary data.</text>
</comment>
<dbReference type="OrthoDB" id="1243577at2"/>
<keyword evidence="2" id="KW-1185">Reference proteome</keyword>
<reference evidence="1 2" key="1">
    <citation type="submission" date="2018-04" db="EMBL/GenBank/DDBJ databases">
        <title>Chitinophaga fuyangensis sp. nov., isolated from soil in a chemical factory.</title>
        <authorList>
            <person name="Chen K."/>
        </authorList>
    </citation>
    <scope>NUCLEOTIDE SEQUENCE [LARGE SCALE GENOMIC DNA]</scope>
    <source>
        <strain evidence="1 2">LY-1</strain>
    </source>
</reference>
<dbReference type="Proteomes" id="UP000244450">
    <property type="component" value="Unassembled WGS sequence"/>
</dbReference>
<dbReference type="RefSeq" id="WP_108688609.1">
    <property type="nucleotide sequence ID" value="NZ_QCYK01000003.1"/>
</dbReference>